<keyword evidence="4 5" id="KW-0472">Membrane</keyword>
<evidence type="ECO:0000313" key="8">
    <source>
        <dbReference type="Proteomes" id="UP001139353"/>
    </source>
</evidence>
<proteinExistence type="predicted"/>
<keyword evidence="3 5" id="KW-1133">Transmembrane helix</keyword>
<evidence type="ECO:0000256" key="3">
    <source>
        <dbReference type="ARBA" id="ARBA00022989"/>
    </source>
</evidence>
<organism evidence="7 8">
    <name type="scientific">Scleromatobacter humisilvae</name>
    <dbReference type="NCBI Taxonomy" id="2897159"/>
    <lineage>
        <taxon>Bacteria</taxon>
        <taxon>Pseudomonadati</taxon>
        <taxon>Pseudomonadota</taxon>
        <taxon>Betaproteobacteria</taxon>
        <taxon>Burkholderiales</taxon>
        <taxon>Sphaerotilaceae</taxon>
        <taxon>Scleromatobacter</taxon>
    </lineage>
</organism>
<dbReference type="InterPro" id="IPR010445">
    <property type="entry name" value="LapA_dom"/>
</dbReference>
<protein>
    <submittedName>
        <fullName evidence="7">LapA family protein</fullName>
    </submittedName>
</protein>
<keyword evidence="8" id="KW-1185">Reference proteome</keyword>
<dbReference type="GO" id="GO:0005886">
    <property type="term" value="C:plasma membrane"/>
    <property type="evidence" value="ECO:0007669"/>
    <property type="project" value="InterPro"/>
</dbReference>
<reference evidence="7" key="1">
    <citation type="submission" date="2021-11" db="EMBL/GenBank/DDBJ databases">
        <title>BS-T2-15 a new species belonging to the Comamonadaceae family isolated from the soil of a French oak forest.</title>
        <authorList>
            <person name="Mieszkin S."/>
            <person name="Alain K."/>
        </authorList>
    </citation>
    <scope>NUCLEOTIDE SEQUENCE</scope>
    <source>
        <strain evidence="7">BS-T2-15</strain>
    </source>
</reference>
<evidence type="ECO:0000256" key="5">
    <source>
        <dbReference type="SAM" id="Phobius"/>
    </source>
</evidence>
<evidence type="ECO:0000313" key="7">
    <source>
        <dbReference type="EMBL" id="MCK9687089.1"/>
    </source>
</evidence>
<evidence type="ECO:0000259" key="6">
    <source>
        <dbReference type="Pfam" id="PF06305"/>
    </source>
</evidence>
<evidence type="ECO:0000256" key="2">
    <source>
        <dbReference type="ARBA" id="ARBA00022692"/>
    </source>
</evidence>
<evidence type="ECO:0000256" key="1">
    <source>
        <dbReference type="ARBA" id="ARBA00022475"/>
    </source>
</evidence>
<feature type="transmembrane region" description="Helical" evidence="5">
    <location>
        <begin position="42"/>
        <end position="65"/>
    </location>
</feature>
<keyword evidence="1" id="KW-1003">Cell membrane</keyword>
<comment type="caution">
    <text evidence="7">The sequence shown here is derived from an EMBL/GenBank/DDBJ whole genome shotgun (WGS) entry which is preliminary data.</text>
</comment>
<name>A0A9X1YIR7_9BURK</name>
<dbReference type="Pfam" id="PF06305">
    <property type="entry name" value="LapA_dom"/>
    <property type="match status" value="1"/>
</dbReference>
<dbReference type="Proteomes" id="UP001139353">
    <property type="component" value="Unassembled WGS sequence"/>
</dbReference>
<keyword evidence="2 5" id="KW-0812">Transmembrane</keyword>
<sequence>MRILTWLVRAFLFLALFGFAINNQQPATVNWMFSYAWTARMVIIVLAAFVAGTVFGVLAMTPSWWHHRRRARRLETPVVPAPPALPAAPVAPDVTVVRDGL</sequence>
<accession>A0A9X1YIR7</accession>
<gene>
    <name evidence="7" type="ORF">LPC04_15360</name>
</gene>
<evidence type="ECO:0000256" key="4">
    <source>
        <dbReference type="ARBA" id="ARBA00023136"/>
    </source>
</evidence>
<dbReference type="AlphaFoldDB" id="A0A9X1YIR7"/>
<dbReference type="RefSeq" id="WP_275683122.1">
    <property type="nucleotide sequence ID" value="NZ_JAJLJH010000003.1"/>
</dbReference>
<feature type="domain" description="Lipopolysaccharide assembly protein A" evidence="6">
    <location>
        <begin position="22"/>
        <end position="75"/>
    </location>
</feature>
<dbReference type="EMBL" id="JAJLJH010000003">
    <property type="protein sequence ID" value="MCK9687089.1"/>
    <property type="molecule type" value="Genomic_DNA"/>
</dbReference>